<evidence type="ECO:0000313" key="2">
    <source>
        <dbReference type="EMBL" id="CAF4462960.1"/>
    </source>
</evidence>
<dbReference type="GO" id="GO:0003824">
    <property type="term" value="F:catalytic activity"/>
    <property type="evidence" value="ECO:0007669"/>
    <property type="project" value="InterPro"/>
</dbReference>
<dbReference type="Proteomes" id="UP000663866">
    <property type="component" value="Unassembled WGS sequence"/>
</dbReference>
<accession>A0A820SWV7</accession>
<gene>
    <name evidence="2" type="ORF">OVN521_LOCUS38559</name>
</gene>
<evidence type="ECO:0000313" key="3">
    <source>
        <dbReference type="Proteomes" id="UP000663866"/>
    </source>
</evidence>
<organism evidence="2 3">
    <name type="scientific">Rotaria magnacalcarata</name>
    <dbReference type="NCBI Taxonomy" id="392030"/>
    <lineage>
        <taxon>Eukaryota</taxon>
        <taxon>Metazoa</taxon>
        <taxon>Spiralia</taxon>
        <taxon>Gnathifera</taxon>
        <taxon>Rotifera</taxon>
        <taxon>Eurotatoria</taxon>
        <taxon>Bdelloidea</taxon>
        <taxon>Philodinida</taxon>
        <taxon>Philodinidae</taxon>
        <taxon>Rotaria</taxon>
    </lineage>
</organism>
<dbReference type="InterPro" id="IPR036691">
    <property type="entry name" value="Endo/exonu/phosph_ase_sf"/>
</dbReference>
<dbReference type="Pfam" id="PF14529">
    <property type="entry name" value="Exo_endo_phos_2"/>
    <property type="match status" value="1"/>
</dbReference>
<feature type="non-terminal residue" evidence="2">
    <location>
        <position position="181"/>
    </location>
</feature>
<comment type="caution">
    <text evidence="2">The sequence shown here is derived from an EMBL/GenBank/DDBJ whole genome shotgun (WGS) entry which is preliminary data.</text>
</comment>
<sequence>MNIFQELYSINNNCIIVGDLNATLSEMGSTKTNARGKQLQQLLNEGIIDCVNDDSTTFKKNEYEVKLDWILGSQPLRSSITNVETHPIIGTINGHKPLTFDIQIGAEPKPTSPRLSLNFKEAKWTKFRSKLDQQLMLWNNDTCLNAALNIEEHSAFITNSIMLATKEVVPTPTQTSKSYPL</sequence>
<dbReference type="AlphaFoldDB" id="A0A820SWV7"/>
<dbReference type="InterPro" id="IPR005135">
    <property type="entry name" value="Endo/exonuclease/phosphatase"/>
</dbReference>
<feature type="domain" description="Endonuclease/exonuclease/phosphatase" evidence="1">
    <location>
        <begin position="11"/>
        <end position="81"/>
    </location>
</feature>
<protein>
    <recommendedName>
        <fullName evidence="1">Endonuclease/exonuclease/phosphatase domain-containing protein</fullName>
    </recommendedName>
</protein>
<dbReference type="EMBL" id="CAJOBG010047911">
    <property type="protein sequence ID" value="CAF4462960.1"/>
    <property type="molecule type" value="Genomic_DNA"/>
</dbReference>
<feature type="non-terminal residue" evidence="2">
    <location>
        <position position="1"/>
    </location>
</feature>
<name>A0A820SWV7_9BILA</name>
<proteinExistence type="predicted"/>
<dbReference type="Gene3D" id="3.60.10.10">
    <property type="entry name" value="Endonuclease/exonuclease/phosphatase"/>
    <property type="match status" value="1"/>
</dbReference>
<keyword evidence="3" id="KW-1185">Reference proteome</keyword>
<reference evidence="2" key="1">
    <citation type="submission" date="2021-02" db="EMBL/GenBank/DDBJ databases">
        <authorList>
            <person name="Nowell W R."/>
        </authorList>
    </citation>
    <scope>NUCLEOTIDE SEQUENCE</scope>
</reference>
<evidence type="ECO:0000259" key="1">
    <source>
        <dbReference type="Pfam" id="PF14529"/>
    </source>
</evidence>
<dbReference type="SUPFAM" id="SSF56219">
    <property type="entry name" value="DNase I-like"/>
    <property type="match status" value="1"/>
</dbReference>